<dbReference type="Gene3D" id="3.30.30.10">
    <property type="entry name" value="Knottin, scorpion toxin-like"/>
    <property type="match status" value="1"/>
</dbReference>
<evidence type="ECO:0000256" key="1">
    <source>
        <dbReference type="ARBA" id="ARBA00004613"/>
    </source>
</evidence>
<dbReference type="Pfam" id="PF00537">
    <property type="entry name" value="Toxin_3"/>
    <property type="match status" value="1"/>
</dbReference>
<comment type="subcellular location">
    <subcellularLocation>
        <location evidence="1">Secreted</location>
    </subcellularLocation>
</comment>
<dbReference type="InterPro" id="IPR036574">
    <property type="entry name" value="Scorpion_toxin-like_sf"/>
</dbReference>
<dbReference type="GO" id="GO:0019871">
    <property type="term" value="F:sodium channel inhibitor activity"/>
    <property type="evidence" value="ECO:0007669"/>
    <property type="project" value="InterPro"/>
</dbReference>
<dbReference type="GO" id="GO:0005576">
    <property type="term" value="C:extracellular region"/>
    <property type="evidence" value="ECO:0007669"/>
    <property type="project" value="UniProtKB-SubCell"/>
</dbReference>
<name>A0A2I9LPB7_9SCOR</name>
<dbReference type="EMBL" id="GFWZ01000240">
    <property type="protein sequence ID" value="MBW20230.1"/>
    <property type="molecule type" value="Transcribed_RNA"/>
</dbReference>
<evidence type="ECO:0000313" key="3">
    <source>
        <dbReference type="EMBL" id="MBW20230.1"/>
    </source>
</evidence>
<accession>A0A2I9LPB7</accession>
<reference evidence="3" key="1">
    <citation type="journal article" date="2017" name="Toxicon">
        <title>Venom-gland transcriptomics and venom proteomics of the Hentz striped scorpion (Centruroides hentzi; Buthidae) reveal high toxin diversity in a harmless member of a lethal family.</title>
        <authorList>
            <person name="Ward M.J."/>
            <person name="Ellsworth S.A."/>
            <person name="Rokyta D.R."/>
        </authorList>
    </citation>
    <scope>NUCLEOTIDE SEQUENCE</scope>
    <source>
        <tissue evidence="3">Venom gland</tissue>
    </source>
</reference>
<evidence type="ECO:0000256" key="2">
    <source>
        <dbReference type="ARBA" id="ARBA00022525"/>
    </source>
</evidence>
<organism evidence="3">
    <name type="scientific">Centruroides hentzi</name>
    <dbReference type="NCBI Taxonomy" id="88313"/>
    <lineage>
        <taxon>Eukaryota</taxon>
        <taxon>Metazoa</taxon>
        <taxon>Ecdysozoa</taxon>
        <taxon>Arthropoda</taxon>
        <taxon>Chelicerata</taxon>
        <taxon>Arachnida</taxon>
        <taxon>Scorpiones</taxon>
        <taxon>Buthida</taxon>
        <taxon>Buthoidea</taxon>
        <taxon>Buthidae</taxon>
        <taxon>Centruroides</taxon>
    </lineage>
</organism>
<sequence length="87" mass="10252">MKILTVFLVFAVIYSLNIGTYCSIDRFLQVDGMYVMCLYSGLNKPYVNCTHLCQKQNATDGFCRQPHCFCTDIPDYYNRYDKKYLFD</sequence>
<proteinExistence type="predicted"/>
<dbReference type="AlphaFoldDB" id="A0A2I9LPB7"/>
<keyword evidence="2" id="KW-0964">Secreted</keyword>
<protein>
    <submittedName>
        <fullName evidence="3">NaTx</fullName>
    </submittedName>
</protein>
<dbReference type="SUPFAM" id="SSF57095">
    <property type="entry name" value="Scorpion toxin-like"/>
    <property type="match status" value="1"/>
</dbReference>
<dbReference type="InterPro" id="IPR002061">
    <property type="entry name" value="Scorpion_toxinL/defensin"/>
</dbReference>